<dbReference type="InterPro" id="IPR001789">
    <property type="entry name" value="Sig_transdc_resp-reg_receiver"/>
</dbReference>
<dbReference type="STRING" id="1005945.SAMN05216561_13316"/>
<organism evidence="5 6">
    <name type="scientific">Nocardioides psychrotolerans</name>
    <dbReference type="NCBI Taxonomy" id="1005945"/>
    <lineage>
        <taxon>Bacteria</taxon>
        <taxon>Bacillati</taxon>
        <taxon>Actinomycetota</taxon>
        <taxon>Actinomycetes</taxon>
        <taxon>Propionibacteriales</taxon>
        <taxon>Nocardioidaceae</taxon>
        <taxon>Nocardioides</taxon>
    </lineage>
</organism>
<dbReference type="PANTHER" id="PTHR45339">
    <property type="entry name" value="HYBRID SIGNAL TRANSDUCTION HISTIDINE KINASE J"/>
    <property type="match status" value="1"/>
</dbReference>
<evidence type="ECO:0000256" key="2">
    <source>
        <dbReference type="ARBA" id="ARBA00023012"/>
    </source>
</evidence>
<dbReference type="InterPro" id="IPR011006">
    <property type="entry name" value="CheY-like_superfamily"/>
</dbReference>
<keyword evidence="6" id="KW-1185">Reference proteome</keyword>
<feature type="modified residue" description="4-aspartylphosphate" evidence="3">
    <location>
        <position position="52"/>
    </location>
</feature>
<reference evidence="5 6" key="1">
    <citation type="submission" date="2016-10" db="EMBL/GenBank/DDBJ databases">
        <authorList>
            <person name="de Groot N.N."/>
        </authorList>
    </citation>
    <scope>NUCLEOTIDE SEQUENCE [LARGE SCALE GENOMIC DNA]</scope>
    <source>
        <strain evidence="5 6">CGMCC 1.11156</strain>
    </source>
</reference>
<dbReference type="Gene3D" id="3.40.50.2300">
    <property type="match status" value="1"/>
</dbReference>
<keyword evidence="2" id="KW-0902">Two-component regulatory system</keyword>
<evidence type="ECO:0000259" key="4">
    <source>
        <dbReference type="PROSITE" id="PS50110"/>
    </source>
</evidence>
<accession>A0A1I3RJJ4</accession>
<gene>
    <name evidence="5" type="ORF">SAMN05216561_13316</name>
</gene>
<sequence length="128" mass="13756">MALILVGEDDIDVTELLLILLEDAGHETVHVDNGEAAIASFATSRPDLVLLDVAMPGSLDGLEVTRQIRGLEAGGDRRVPVMLLTARALEEDRRSGLEAGADVYLVKPFEIDEMLRTIESLLAEGTSS</sequence>
<evidence type="ECO:0000313" key="6">
    <source>
        <dbReference type="Proteomes" id="UP000198649"/>
    </source>
</evidence>
<protein>
    <submittedName>
        <fullName evidence="5">Two-component system, OmpR family, phosphate regulon response regulator PhoB/two-component system, OmpR family, response regulator MprA</fullName>
    </submittedName>
</protein>
<dbReference type="Pfam" id="PF00072">
    <property type="entry name" value="Response_reg"/>
    <property type="match status" value="1"/>
</dbReference>
<dbReference type="CDD" id="cd17574">
    <property type="entry name" value="REC_OmpR"/>
    <property type="match status" value="1"/>
</dbReference>
<dbReference type="SMART" id="SM00448">
    <property type="entry name" value="REC"/>
    <property type="match status" value="1"/>
</dbReference>
<dbReference type="OrthoDB" id="3197131at2"/>
<evidence type="ECO:0000313" key="5">
    <source>
        <dbReference type="EMBL" id="SFJ46445.1"/>
    </source>
</evidence>
<dbReference type="GO" id="GO:0000160">
    <property type="term" value="P:phosphorelay signal transduction system"/>
    <property type="evidence" value="ECO:0007669"/>
    <property type="project" value="UniProtKB-KW"/>
</dbReference>
<dbReference type="PANTHER" id="PTHR45339:SF1">
    <property type="entry name" value="HYBRID SIGNAL TRANSDUCTION HISTIDINE KINASE J"/>
    <property type="match status" value="1"/>
</dbReference>
<dbReference type="EMBL" id="FOQG01000033">
    <property type="protein sequence ID" value="SFJ46445.1"/>
    <property type="molecule type" value="Genomic_DNA"/>
</dbReference>
<evidence type="ECO:0000256" key="1">
    <source>
        <dbReference type="ARBA" id="ARBA00022553"/>
    </source>
</evidence>
<proteinExistence type="predicted"/>
<dbReference type="SUPFAM" id="SSF52172">
    <property type="entry name" value="CheY-like"/>
    <property type="match status" value="1"/>
</dbReference>
<evidence type="ECO:0000256" key="3">
    <source>
        <dbReference type="PROSITE-ProRule" id="PRU00169"/>
    </source>
</evidence>
<name>A0A1I3RJJ4_9ACTN</name>
<dbReference type="AlphaFoldDB" id="A0A1I3RJJ4"/>
<feature type="domain" description="Response regulatory" evidence="4">
    <location>
        <begin position="3"/>
        <end position="122"/>
    </location>
</feature>
<dbReference type="RefSeq" id="WP_091117656.1">
    <property type="nucleotide sequence ID" value="NZ_BKAF01000018.1"/>
</dbReference>
<dbReference type="Proteomes" id="UP000198649">
    <property type="component" value="Unassembled WGS sequence"/>
</dbReference>
<keyword evidence="1 3" id="KW-0597">Phosphoprotein</keyword>
<dbReference type="PROSITE" id="PS50110">
    <property type="entry name" value="RESPONSE_REGULATORY"/>
    <property type="match status" value="1"/>
</dbReference>